<keyword evidence="1 5" id="KW-0673">Quorum sensing</keyword>
<dbReference type="Proteomes" id="UP000639419">
    <property type="component" value="Unassembled WGS sequence"/>
</dbReference>
<evidence type="ECO:0000256" key="5">
    <source>
        <dbReference type="PROSITE-ProRule" id="PRU00533"/>
    </source>
</evidence>
<name>A0ABX2L099_9PROT</name>
<evidence type="ECO:0000256" key="4">
    <source>
        <dbReference type="ARBA" id="ARBA00022929"/>
    </source>
</evidence>
<accession>A0ABX2L099</accession>
<organism evidence="7 8">
    <name type="scientific">Azospirillum formosense</name>
    <dbReference type="NCBI Taxonomy" id="861533"/>
    <lineage>
        <taxon>Bacteria</taxon>
        <taxon>Pseudomonadati</taxon>
        <taxon>Pseudomonadota</taxon>
        <taxon>Alphaproteobacteria</taxon>
        <taxon>Rhodospirillales</taxon>
        <taxon>Azospirillaceae</taxon>
        <taxon>Azospirillum</taxon>
    </lineage>
</organism>
<evidence type="ECO:0000313" key="7">
    <source>
        <dbReference type="EMBL" id="NUB18615.1"/>
    </source>
</evidence>
<evidence type="ECO:0000256" key="6">
    <source>
        <dbReference type="RuleBase" id="RU361135"/>
    </source>
</evidence>
<dbReference type="EMBL" id="WHOR01000022">
    <property type="protein sequence ID" value="NUB18615.1"/>
    <property type="molecule type" value="Genomic_DNA"/>
</dbReference>
<evidence type="ECO:0000256" key="3">
    <source>
        <dbReference type="ARBA" id="ARBA00022691"/>
    </source>
</evidence>
<keyword evidence="8" id="KW-1185">Reference proteome</keyword>
<comment type="catalytic activity">
    <reaction evidence="6">
        <text>a fatty acyl-[ACP] + S-adenosyl-L-methionine = an N-acyl-L-homoserine lactone + S-methyl-5'-thioadenosine + holo-[ACP] + H(+)</text>
        <dbReference type="Rhea" id="RHEA:10096"/>
        <dbReference type="Rhea" id="RHEA-COMP:9685"/>
        <dbReference type="Rhea" id="RHEA-COMP:14125"/>
        <dbReference type="ChEBI" id="CHEBI:15378"/>
        <dbReference type="ChEBI" id="CHEBI:17509"/>
        <dbReference type="ChEBI" id="CHEBI:55474"/>
        <dbReference type="ChEBI" id="CHEBI:59789"/>
        <dbReference type="ChEBI" id="CHEBI:64479"/>
        <dbReference type="ChEBI" id="CHEBI:138651"/>
        <dbReference type="EC" id="2.3.1.184"/>
    </reaction>
</comment>
<keyword evidence="3 6" id="KW-0949">S-adenosyl-L-methionine</keyword>
<evidence type="ECO:0000313" key="8">
    <source>
        <dbReference type="Proteomes" id="UP000639419"/>
    </source>
</evidence>
<proteinExistence type="inferred from homology"/>
<dbReference type="PROSITE" id="PS51187">
    <property type="entry name" value="AUTOINDUCER_SYNTH_2"/>
    <property type="match status" value="1"/>
</dbReference>
<dbReference type="SUPFAM" id="SSF55729">
    <property type="entry name" value="Acyl-CoA N-acyltransferases (Nat)"/>
    <property type="match status" value="1"/>
</dbReference>
<reference evidence="7 8" key="1">
    <citation type="submission" date="2019-10" db="EMBL/GenBank/DDBJ databases">
        <title>Genome sequence of Azospirillum formosense CC-Nfb-7.</title>
        <authorList>
            <person name="Ambrosini A."/>
            <person name="Sant'Anna F.H."/>
            <person name="Cassan F.D."/>
            <person name="Souza E.M."/>
            <person name="Passaglia L.M.P."/>
        </authorList>
    </citation>
    <scope>NUCLEOTIDE SEQUENCE [LARGE SCALE GENOMIC DNA]</scope>
    <source>
        <strain evidence="7 8">CC-NFb-7</strain>
    </source>
</reference>
<evidence type="ECO:0000256" key="1">
    <source>
        <dbReference type="ARBA" id="ARBA00022654"/>
    </source>
</evidence>
<evidence type="ECO:0000256" key="2">
    <source>
        <dbReference type="ARBA" id="ARBA00022679"/>
    </source>
</evidence>
<protein>
    <recommendedName>
        <fullName evidence="6">Acyl-homoserine-lactone synthase</fullName>
        <ecNumber evidence="6">2.3.1.184</ecNumber>
    </recommendedName>
    <alternativeName>
        <fullName evidence="6">Autoinducer synthesis protein</fullName>
    </alternativeName>
</protein>
<dbReference type="PANTHER" id="PTHR39322">
    <property type="entry name" value="ACYL-HOMOSERINE-LACTONE SYNTHASE"/>
    <property type="match status" value="1"/>
</dbReference>
<dbReference type="InterPro" id="IPR016181">
    <property type="entry name" value="Acyl_CoA_acyltransferase"/>
</dbReference>
<gene>
    <name evidence="7" type="ORF">GBZ26_05190</name>
</gene>
<dbReference type="Gene3D" id="3.40.630.30">
    <property type="match status" value="1"/>
</dbReference>
<dbReference type="Pfam" id="PF00765">
    <property type="entry name" value="Autoind_synth"/>
    <property type="match status" value="1"/>
</dbReference>
<keyword evidence="4 5" id="KW-0071">Autoinducer synthesis</keyword>
<dbReference type="InterPro" id="IPR001690">
    <property type="entry name" value="Autoind_synthase"/>
</dbReference>
<comment type="caution">
    <text evidence="7">The sequence shown here is derived from an EMBL/GenBank/DDBJ whole genome shotgun (WGS) entry which is preliminary data.</text>
</comment>
<comment type="similarity">
    <text evidence="5 6">Belongs to the autoinducer synthase family.</text>
</comment>
<dbReference type="PRINTS" id="PR01549">
    <property type="entry name" value="AUTOINDCRSYN"/>
</dbReference>
<dbReference type="PANTHER" id="PTHR39322:SF1">
    <property type="entry name" value="ISOVALERYL-HOMOSERINE LACTONE SYNTHASE"/>
    <property type="match status" value="1"/>
</dbReference>
<keyword evidence="2 6" id="KW-0808">Transferase</keyword>
<sequence>MSLGRSPLGMAFMTHQISFLKPSNQIPPDLLRRLFEFRHEVFVQRLGWVPARGAEEVDYFDTLGPHYAVCQDRDGQVIAGARLLSMAGPSMLRDVFPALLGDRPCPQDDGTWEISRFALRPTRGDRAAHRRALLSLVGRMLDFAVDRDIHRLVAVSDTRLERLVADVTGLPIHRLSSPQRIGNDWAVAGWTDVSNAARAALADRLRHDRARDDARTAA</sequence>
<dbReference type="EC" id="2.3.1.184" evidence="6"/>